<organism evidence="3 4">
    <name type="scientific">Trichocladium antarcticum</name>
    <dbReference type="NCBI Taxonomy" id="1450529"/>
    <lineage>
        <taxon>Eukaryota</taxon>
        <taxon>Fungi</taxon>
        <taxon>Dikarya</taxon>
        <taxon>Ascomycota</taxon>
        <taxon>Pezizomycotina</taxon>
        <taxon>Sordariomycetes</taxon>
        <taxon>Sordariomycetidae</taxon>
        <taxon>Sordariales</taxon>
        <taxon>Chaetomiaceae</taxon>
        <taxon>Trichocladium</taxon>
    </lineage>
</organism>
<dbReference type="EMBL" id="MU853423">
    <property type="protein sequence ID" value="KAK4131577.1"/>
    <property type="molecule type" value="Genomic_DNA"/>
</dbReference>
<evidence type="ECO:0000259" key="1">
    <source>
        <dbReference type="Pfam" id="PF14033"/>
    </source>
</evidence>
<comment type="caution">
    <text evidence="3">The sequence shown here is derived from an EMBL/GenBank/DDBJ whole genome shotgun (WGS) entry which is preliminary data.</text>
</comment>
<evidence type="ECO:0000313" key="3">
    <source>
        <dbReference type="EMBL" id="KAK4131577.1"/>
    </source>
</evidence>
<evidence type="ECO:0000259" key="2">
    <source>
        <dbReference type="Pfam" id="PF21666"/>
    </source>
</evidence>
<dbReference type="InterPro" id="IPR049192">
    <property type="entry name" value="DUF4246_C"/>
</dbReference>
<dbReference type="InterPro" id="IPR025340">
    <property type="entry name" value="DUF4246"/>
</dbReference>
<reference evidence="3" key="2">
    <citation type="submission" date="2023-05" db="EMBL/GenBank/DDBJ databases">
        <authorList>
            <consortium name="Lawrence Berkeley National Laboratory"/>
            <person name="Steindorff A."/>
            <person name="Hensen N."/>
            <person name="Bonometti L."/>
            <person name="Westerberg I."/>
            <person name="Brannstrom I.O."/>
            <person name="Guillou S."/>
            <person name="Cros-Aarteil S."/>
            <person name="Calhoun S."/>
            <person name="Haridas S."/>
            <person name="Kuo A."/>
            <person name="Mondo S."/>
            <person name="Pangilinan J."/>
            <person name="Riley R."/>
            <person name="Labutti K."/>
            <person name="Andreopoulos B."/>
            <person name="Lipzen A."/>
            <person name="Chen C."/>
            <person name="Yanf M."/>
            <person name="Daum C."/>
            <person name="Ng V."/>
            <person name="Clum A."/>
            <person name="Ohm R."/>
            <person name="Martin F."/>
            <person name="Silar P."/>
            <person name="Natvig D."/>
            <person name="Lalanne C."/>
            <person name="Gautier V."/>
            <person name="Ament-Velasquez S.L."/>
            <person name="Kruys A."/>
            <person name="Hutchinson M.I."/>
            <person name="Powell A.J."/>
            <person name="Barry K."/>
            <person name="Miller A.N."/>
            <person name="Grigoriev I.V."/>
            <person name="Debuchy R."/>
            <person name="Gladieux P."/>
            <person name="Thoren M.H."/>
            <person name="Johannesson H."/>
        </authorList>
    </citation>
    <scope>NUCLEOTIDE SEQUENCE</scope>
    <source>
        <strain evidence="3">CBS 123565</strain>
    </source>
</reference>
<name>A0AAN6UEL5_9PEZI</name>
<dbReference type="PANTHER" id="PTHR33119:SF1">
    <property type="entry name" value="FE2OG DIOXYGENASE DOMAIN-CONTAINING PROTEIN"/>
    <property type="match status" value="1"/>
</dbReference>
<evidence type="ECO:0000313" key="4">
    <source>
        <dbReference type="Proteomes" id="UP001304895"/>
    </source>
</evidence>
<feature type="domain" description="DUF4246" evidence="1">
    <location>
        <begin position="116"/>
        <end position="593"/>
    </location>
</feature>
<dbReference type="InterPro" id="IPR049207">
    <property type="entry name" value="DUF4246_N"/>
</dbReference>
<keyword evidence="4" id="KW-1185">Reference proteome</keyword>
<dbReference type="PANTHER" id="PTHR33119">
    <property type="entry name" value="IFI3P"/>
    <property type="match status" value="1"/>
</dbReference>
<gene>
    <name evidence="3" type="ORF">BT67DRAFT_153627</name>
</gene>
<proteinExistence type="predicted"/>
<sequence length="700" mass="78747">MATPNPPKGHAYPGVNLPLRFIKQDGEGGVDFYRLGSSDGLVDTASDLLPAREVAMMILMDRLSDKPGWEDKVFRDDIVAKWRQEALSQDEEGLYRQILDGKKAPVPARARLISARAFDYCIAELRCKAEHFKQTGLVFTVNSDINTAIKSDTLVSDELHHGLRAAFAQLRADQAAEPDWHPGTNDQVQDLVHPSMYPLVYGKSKFIQDEVVGVTDAVDKWAGKGEPVPAALSESESDGSAPWRPEAINGSYWSSTYQWLPANLAFREDGTVRFTSYINNLHPKRYAGVYGLIEKLIDTAIPAWDRVLSGSPVVGDADNRKSQKRFGDPPSVFDEDQEDVWEKLKPDVLAAYERDNGPILLDDEETQENLEYMDEDEETKQLATEEAKTARKLQMLKWREIRDPLLLEPLEFAPVTYAAAQTLGSKFRDTGLQVIVKMASIELTPEKPDFPVGGWHIEGQMNEHIVATALYYVDSENVTPSSLSFRMMTLQAQEDLENQAGQDQYRPYEYIYGTRLSLNSDAHNVQTYGNVETRERRLLAFPNVFQHRVSSFALRDRTKPGHRRFLALWLVDPHRRIVSTANVPPQQLDWWSEAVFLGGGGGGGDASAAAKGDMPAELFQLLLEQGAARTVSPSPAMLRTLVNRLPAEVMEMVRREGVVPGGLMTREEARRHRVALMEERSAFRSSNEEEWMQMYSFCEH</sequence>
<dbReference type="AlphaFoldDB" id="A0AAN6UEL5"/>
<dbReference type="Pfam" id="PF21666">
    <property type="entry name" value="DUF4246_N"/>
    <property type="match status" value="1"/>
</dbReference>
<dbReference type="Pfam" id="PF14033">
    <property type="entry name" value="DUF4246"/>
    <property type="match status" value="1"/>
</dbReference>
<dbReference type="Proteomes" id="UP001304895">
    <property type="component" value="Unassembled WGS sequence"/>
</dbReference>
<feature type="domain" description="DUF4246" evidence="2">
    <location>
        <begin position="12"/>
        <end position="85"/>
    </location>
</feature>
<reference evidence="3" key="1">
    <citation type="journal article" date="2023" name="Mol. Phylogenet. Evol.">
        <title>Genome-scale phylogeny and comparative genomics of the fungal order Sordariales.</title>
        <authorList>
            <person name="Hensen N."/>
            <person name="Bonometti L."/>
            <person name="Westerberg I."/>
            <person name="Brannstrom I.O."/>
            <person name="Guillou S."/>
            <person name="Cros-Aarteil S."/>
            <person name="Calhoun S."/>
            <person name="Haridas S."/>
            <person name="Kuo A."/>
            <person name="Mondo S."/>
            <person name="Pangilinan J."/>
            <person name="Riley R."/>
            <person name="LaButti K."/>
            <person name="Andreopoulos B."/>
            <person name="Lipzen A."/>
            <person name="Chen C."/>
            <person name="Yan M."/>
            <person name="Daum C."/>
            <person name="Ng V."/>
            <person name="Clum A."/>
            <person name="Steindorff A."/>
            <person name="Ohm R.A."/>
            <person name="Martin F."/>
            <person name="Silar P."/>
            <person name="Natvig D.O."/>
            <person name="Lalanne C."/>
            <person name="Gautier V."/>
            <person name="Ament-Velasquez S.L."/>
            <person name="Kruys A."/>
            <person name="Hutchinson M.I."/>
            <person name="Powell A.J."/>
            <person name="Barry K."/>
            <person name="Miller A.N."/>
            <person name="Grigoriev I.V."/>
            <person name="Debuchy R."/>
            <person name="Gladieux P."/>
            <person name="Hiltunen Thoren M."/>
            <person name="Johannesson H."/>
        </authorList>
    </citation>
    <scope>NUCLEOTIDE SEQUENCE</scope>
    <source>
        <strain evidence="3">CBS 123565</strain>
    </source>
</reference>
<accession>A0AAN6UEL5</accession>
<protein>
    <submittedName>
        <fullName evidence="3">Uncharacterized protein</fullName>
    </submittedName>
</protein>